<evidence type="ECO:0000313" key="2">
    <source>
        <dbReference type="EMBL" id="CAF3917745.1"/>
    </source>
</evidence>
<dbReference type="AlphaFoldDB" id="A0A8S2EF07"/>
<protein>
    <submittedName>
        <fullName evidence="1">Uncharacterized protein</fullName>
    </submittedName>
</protein>
<name>A0A8S2EF07_9BILA</name>
<dbReference type="EMBL" id="CAJNOK010011127">
    <property type="protein sequence ID" value="CAF1132731.1"/>
    <property type="molecule type" value="Genomic_DNA"/>
</dbReference>
<organism evidence="1 3">
    <name type="scientific">Didymodactylos carnosus</name>
    <dbReference type="NCBI Taxonomy" id="1234261"/>
    <lineage>
        <taxon>Eukaryota</taxon>
        <taxon>Metazoa</taxon>
        <taxon>Spiralia</taxon>
        <taxon>Gnathifera</taxon>
        <taxon>Rotifera</taxon>
        <taxon>Eurotatoria</taxon>
        <taxon>Bdelloidea</taxon>
        <taxon>Philodinida</taxon>
        <taxon>Philodinidae</taxon>
        <taxon>Didymodactylos</taxon>
    </lineage>
</organism>
<dbReference type="Gene3D" id="3.90.1300.10">
    <property type="entry name" value="Amidase signature (AS) domain"/>
    <property type="match status" value="1"/>
</dbReference>
<comment type="caution">
    <text evidence="1">The sequence shown here is derived from an EMBL/GenBank/DDBJ whole genome shotgun (WGS) entry which is preliminary data.</text>
</comment>
<accession>A0A8S2EF07</accession>
<evidence type="ECO:0000313" key="1">
    <source>
        <dbReference type="EMBL" id="CAF1132731.1"/>
    </source>
</evidence>
<reference evidence="1" key="1">
    <citation type="submission" date="2021-02" db="EMBL/GenBank/DDBJ databases">
        <authorList>
            <person name="Nowell W R."/>
        </authorList>
    </citation>
    <scope>NUCLEOTIDE SEQUENCE</scope>
</reference>
<dbReference type="Proteomes" id="UP000682733">
    <property type="component" value="Unassembled WGS sequence"/>
</dbReference>
<sequence>RVLDTEIHNDYDADIYHGAPVSIQVIGRRLQEEYVIGLAEQIGIALSL</sequence>
<dbReference type="EMBL" id="CAJOBA010022650">
    <property type="protein sequence ID" value="CAF3917745.1"/>
    <property type="molecule type" value="Genomic_DNA"/>
</dbReference>
<gene>
    <name evidence="1" type="ORF">OVA965_LOCUS20734</name>
    <name evidence="2" type="ORF">TMI583_LOCUS21204</name>
</gene>
<proteinExistence type="predicted"/>
<dbReference type="InterPro" id="IPR036928">
    <property type="entry name" value="AS_sf"/>
</dbReference>
<evidence type="ECO:0000313" key="3">
    <source>
        <dbReference type="Proteomes" id="UP000677228"/>
    </source>
</evidence>
<dbReference type="SUPFAM" id="SSF75304">
    <property type="entry name" value="Amidase signature (AS) enzymes"/>
    <property type="match status" value="1"/>
</dbReference>
<feature type="non-terminal residue" evidence="1">
    <location>
        <position position="1"/>
    </location>
</feature>
<dbReference type="Proteomes" id="UP000677228">
    <property type="component" value="Unassembled WGS sequence"/>
</dbReference>